<gene>
    <name evidence="1" type="ORF">DEW08_22515</name>
</gene>
<dbReference type="AlphaFoldDB" id="A0A2S2CWE1"/>
<dbReference type="Proteomes" id="UP000245629">
    <property type="component" value="Plasmid unnamed1"/>
</dbReference>
<geneLocation type="plasmid" evidence="1 2">
    <name>unnamed1</name>
</geneLocation>
<keyword evidence="1" id="KW-0614">Plasmid</keyword>
<sequence>MNDLPHRQTWRCRVAELLQDPIAQALLRRDRLTDAAVLAQLSPIADHLRGAGSLRASAPQHHPD</sequence>
<reference evidence="2" key="1">
    <citation type="submission" date="2018-05" db="EMBL/GenBank/DDBJ databases">
        <title>Azospirillum thermophila sp. nov., a novel isolated from hot spring.</title>
        <authorList>
            <person name="Zhao Z."/>
        </authorList>
    </citation>
    <scope>NUCLEOTIDE SEQUENCE [LARGE SCALE GENOMIC DNA]</scope>
    <source>
        <strain evidence="2">CFH 70021</strain>
        <plasmid evidence="2">unnamed1</plasmid>
    </source>
</reference>
<evidence type="ECO:0000313" key="2">
    <source>
        <dbReference type="Proteomes" id="UP000245629"/>
    </source>
</evidence>
<proteinExistence type="predicted"/>
<dbReference type="EMBL" id="CP029356">
    <property type="protein sequence ID" value="AWK88844.1"/>
    <property type="molecule type" value="Genomic_DNA"/>
</dbReference>
<dbReference type="OrthoDB" id="7308050at2"/>
<name>A0A2S2CWE1_9PROT</name>
<keyword evidence="2" id="KW-1185">Reference proteome</keyword>
<accession>A0A2S2CWE1</accession>
<dbReference type="RefSeq" id="WP_109331532.1">
    <property type="nucleotide sequence ID" value="NZ_CP029356.1"/>
</dbReference>
<protein>
    <submittedName>
        <fullName evidence="1">Uncharacterized protein</fullName>
    </submittedName>
</protein>
<evidence type="ECO:0000313" key="1">
    <source>
        <dbReference type="EMBL" id="AWK88844.1"/>
    </source>
</evidence>
<dbReference type="KEGG" id="azz:DEW08_22515"/>
<organism evidence="1 2">
    <name type="scientific">Azospirillum thermophilum</name>
    <dbReference type="NCBI Taxonomy" id="2202148"/>
    <lineage>
        <taxon>Bacteria</taxon>
        <taxon>Pseudomonadati</taxon>
        <taxon>Pseudomonadota</taxon>
        <taxon>Alphaproteobacteria</taxon>
        <taxon>Rhodospirillales</taxon>
        <taxon>Azospirillaceae</taxon>
        <taxon>Azospirillum</taxon>
    </lineage>
</organism>